<comment type="caution">
    <text evidence="1">The sequence shown here is derived from an EMBL/GenBank/DDBJ whole genome shotgun (WGS) entry which is preliminary data.</text>
</comment>
<sequence>MQSSTVVDGITIDLKARWRILEYALKSRLQEVGVFLGSEVVACAGHSQL</sequence>
<dbReference type="Proteomes" id="UP000265520">
    <property type="component" value="Unassembled WGS sequence"/>
</dbReference>
<organism evidence="1 2">
    <name type="scientific">Trifolium medium</name>
    <dbReference type="NCBI Taxonomy" id="97028"/>
    <lineage>
        <taxon>Eukaryota</taxon>
        <taxon>Viridiplantae</taxon>
        <taxon>Streptophyta</taxon>
        <taxon>Embryophyta</taxon>
        <taxon>Tracheophyta</taxon>
        <taxon>Spermatophyta</taxon>
        <taxon>Magnoliopsida</taxon>
        <taxon>eudicotyledons</taxon>
        <taxon>Gunneridae</taxon>
        <taxon>Pentapetalae</taxon>
        <taxon>rosids</taxon>
        <taxon>fabids</taxon>
        <taxon>Fabales</taxon>
        <taxon>Fabaceae</taxon>
        <taxon>Papilionoideae</taxon>
        <taxon>50 kb inversion clade</taxon>
        <taxon>NPAAA clade</taxon>
        <taxon>Hologalegina</taxon>
        <taxon>IRL clade</taxon>
        <taxon>Trifolieae</taxon>
        <taxon>Trifolium</taxon>
    </lineage>
</organism>
<feature type="non-terminal residue" evidence="1">
    <location>
        <position position="49"/>
    </location>
</feature>
<evidence type="ECO:0000313" key="2">
    <source>
        <dbReference type="Proteomes" id="UP000265520"/>
    </source>
</evidence>
<evidence type="ECO:0000313" key="1">
    <source>
        <dbReference type="EMBL" id="MCI81474.1"/>
    </source>
</evidence>
<proteinExistence type="predicted"/>
<accession>A0A392UZK3</accession>
<protein>
    <submittedName>
        <fullName evidence="1">Uncharacterized protein</fullName>
    </submittedName>
</protein>
<dbReference type="AlphaFoldDB" id="A0A392UZK3"/>
<dbReference type="EMBL" id="LXQA011019923">
    <property type="protein sequence ID" value="MCI81474.1"/>
    <property type="molecule type" value="Genomic_DNA"/>
</dbReference>
<name>A0A392UZK3_9FABA</name>
<reference evidence="1 2" key="1">
    <citation type="journal article" date="2018" name="Front. Plant Sci.">
        <title>Red Clover (Trifolium pratense) and Zigzag Clover (T. medium) - A Picture of Genomic Similarities and Differences.</title>
        <authorList>
            <person name="Dluhosova J."/>
            <person name="Istvanek J."/>
            <person name="Nedelnik J."/>
            <person name="Repkova J."/>
        </authorList>
    </citation>
    <scope>NUCLEOTIDE SEQUENCE [LARGE SCALE GENOMIC DNA]</scope>
    <source>
        <strain evidence="2">cv. 10/8</strain>
        <tissue evidence="1">Leaf</tissue>
    </source>
</reference>
<keyword evidence="2" id="KW-1185">Reference proteome</keyword>